<proteinExistence type="predicted"/>
<dbReference type="PANTHER" id="PTHR38340:SF1">
    <property type="entry name" value="S-LAYER PROTEIN"/>
    <property type="match status" value="1"/>
</dbReference>
<dbReference type="PANTHER" id="PTHR38340">
    <property type="entry name" value="S-LAYER PROTEIN"/>
    <property type="match status" value="1"/>
</dbReference>
<sequence length="138" mass="14722">MNGLGGNDTIAGREGNDKLYGGSGADGLYGGSGKDTFVFKSKTDLTTSKTATDTIFDFSQSQKDIIDLSAIDANTTKSGNQAFTFIKSDGFHGKAGELRYEKKASDTYVYGDTDGDGKTNFVLHFDDALTLTKADFLL</sequence>
<dbReference type="Pfam" id="PF08548">
    <property type="entry name" value="Peptidase_M10_C"/>
    <property type="match status" value="1"/>
</dbReference>
<accession>A0ABT8XC13</accession>
<evidence type="ECO:0000256" key="4">
    <source>
        <dbReference type="ARBA" id="ARBA00022737"/>
    </source>
</evidence>
<keyword evidence="3" id="KW-0964">Secreted</keyword>
<dbReference type="Gene3D" id="2.150.10.10">
    <property type="entry name" value="Serralysin-like metalloprotease, C-terminal"/>
    <property type="match status" value="1"/>
</dbReference>
<dbReference type="SUPFAM" id="SSF51120">
    <property type="entry name" value="beta-Roll"/>
    <property type="match status" value="1"/>
</dbReference>
<evidence type="ECO:0000256" key="3">
    <source>
        <dbReference type="ARBA" id="ARBA00022525"/>
    </source>
</evidence>
<evidence type="ECO:0000259" key="5">
    <source>
        <dbReference type="Pfam" id="PF08548"/>
    </source>
</evidence>
<dbReference type="InterPro" id="IPR018511">
    <property type="entry name" value="Hemolysin-typ_Ca-bd_CS"/>
</dbReference>
<evidence type="ECO:0000313" key="7">
    <source>
        <dbReference type="Proteomes" id="UP001177080"/>
    </source>
</evidence>
<reference evidence="6" key="1">
    <citation type="submission" date="2022-04" db="EMBL/GenBank/DDBJ databases">
        <title>Shinella lacus sp. nov., a novel member of the genus Shinella from water.</title>
        <authorList>
            <person name="Deng Y."/>
        </authorList>
    </citation>
    <scope>NUCLEOTIDE SEQUENCE</scope>
    <source>
        <strain evidence="6">JCM 31239</strain>
    </source>
</reference>
<dbReference type="Pfam" id="PF00353">
    <property type="entry name" value="HemolysinCabind"/>
    <property type="match status" value="1"/>
</dbReference>
<evidence type="ECO:0000256" key="2">
    <source>
        <dbReference type="ARBA" id="ARBA00004613"/>
    </source>
</evidence>
<dbReference type="Proteomes" id="UP001177080">
    <property type="component" value="Unassembled WGS sequence"/>
</dbReference>
<dbReference type="InterPro" id="IPR050557">
    <property type="entry name" value="RTX_toxin/Mannuronan_C5-epim"/>
</dbReference>
<name>A0ABT8XC13_9HYPH</name>
<keyword evidence="4" id="KW-0677">Repeat</keyword>
<dbReference type="InterPro" id="IPR013858">
    <property type="entry name" value="Peptidase_M10B_C"/>
</dbReference>
<dbReference type="InterPro" id="IPR001343">
    <property type="entry name" value="Hemolysn_Ca-bd"/>
</dbReference>
<comment type="subcellular location">
    <subcellularLocation>
        <location evidence="2">Secreted</location>
    </subcellularLocation>
</comment>
<protein>
    <submittedName>
        <fullName evidence="6">M10 family metallopeptidase C-terminal domain-containing protein</fullName>
    </submittedName>
</protein>
<evidence type="ECO:0000313" key="6">
    <source>
        <dbReference type="EMBL" id="MDO6121216.1"/>
    </source>
</evidence>
<keyword evidence="7" id="KW-1185">Reference proteome</keyword>
<dbReference type="PRINTS" id="PR00313">
    <property type="entry name" value="CABNDNGRPT"/>
</dbReference>
<organism evidence="6 7">
    <name type="scientific">Shinella curvata</name>
    <dbReference type="NCBI Taxonomy" id="1817964"/>
    <lineage>
        <taxon>Bacteria</taxon>
        <taxon>Pseudomonadati</taxon>
        <taxon>Pseudomonadota</taxon>
        <taxon>Alphaproteobacteria</taxon>
        <taxon>Hyphomicrobiales</taxon>
        <taxon>Rhizobiaceae</taxon>
        <taxon>Shinella</taxon>
    </lineage>
</organism>
<dbReference type="InterPro" id="IPR011049">
    <property type="entry name" value="Serralysin-like_metalloprot_C"/>
</dbReference>
<comment type="caution">
    <text evidence="6">The sequence shown here is derived from an EMBL/GenBank/DDBJ whole genome shotgun (WGS) entry which is preliminary data.</text>
</comment>
<dbReference type="PROSITE" id="PS00330">
    <property type="entry name" value="HEMOLYSIN_CALCIUM"/>
    <property type="match status" value="2"/>
</dbReference>
<feature type="domain" description="Peptidase M10 serralysin C-terminal" evidence="5">
    <location>
        <begin position="3"/>
        <end position="136"/>
    </location>
</feature>
<dbReference type="EMBL" id="WHSC02000003">
    <property type="protein sequence ID" value="MDO6121216.1"/>
    <property type="molecule type" value="Genomic_DNA"/>
</dbReference>
<gene>
    <name evidence="6" type="ORF">GB928_008490</name>
</gene>
<evidence type="ECO:0000256" key="1">
    <source>
        <dbReference type="ARBA" id="ARBA00001913"/>
    </source>
</evidence>
<comment type="cofactor">
    <cofactor evidence="1">
        <name>Ca(2+)</name>
        <dbReference type="ChEBI" id="CHEBI:29108"/>
    </cofactor>
</comment>